<keyword evidence="7" id="KW-0807">Transducer</keyword>
<dbReference type="AlphaFoldDB" id="A0AAV4H4B8"/>
<dbReference type="InterPro" id="IPR017452">
    <property type="entry name" value="GPCR_Rhodpsn_7TM"/>
</dbReference>
<feature type="transmembrane region" description="Helical" evidence="8">
    <location>
        <begin position="87"/>
        <end position="113"/>
    </location>
</feature>
<keyword evidence="6 10" id="KW-0675">Receptor</keyword>
<keyword evidence="4" id="KW-0297">G-protein coupled receptor</keyword>
<evidence type="ECO:0000256" key="5">
    <source>
        <dbReference type="ARBA" id="ARBA00023136"/>
    </source>
</evidence>
<evidence type="ECO:0000256" key="2">
    <source>
        <dbReference type="ARBA" id="ARBA00022692"/>
    </source>
</evidence>
<dbReference type="Proteomes" id="UP000762676">
    <property type="component" value="Unassembled WGS sequence"/>
</dbReference>
<dbReference type="GO" id="GO:0008188">
    <property type="term" value="F:neuropeptide receptor activity"/>
    <property type="evidence" value="ECO:0007669"/>
    <property type="project" value="TreeGrafter"/>
</dbReference>
<dbReference type="Gene3D" id="1.20.1070.10">
    <property type="entry name" value="Rhodopsin 7-helix transmembrane proteins"/>
    <property type="match status" value="1"/>
</dbReference>
<dbReference type="InterPro" id="IPR000276">
    <property type="entry name" value="GPCR_Rhodpsn"/>
</dbReference>
<sequence length="160" mass="17753">MANDVMIKDRLSTTTAGIAAAADIMDINVININNYIFNVSLSSSFTFPNNTTGLGGVVDFDSLRIPLDVEVLLTDILGHRRKELPPVIALTVVYMVIFFTGLVGNLSTCIVIARNSYMRTATNYYLFSLAVSDLLTLLFGKAHHLCVFYIFRPAEMSRMF</sequence>
<dbReference type="EMBL" id="BMAT01005396">
    <property type="protein sequence ID" value="GFR92569.1"/>
    <property type="molecule type" value="Genomic_DNA"/>
</dbReference>
<evidence type="ECO:0000313" key="11">
    <source>
        <dbReference type="Proteomes" id="UP000762676"/>
    </source>
</evidence>
<reference evidence="10 11" key="1">
    <citation type="journal article" date="2021" name="Elife">
        <title>Chloroplast acquisition without the gene transfer in kleptoplastic sea slugs, Plakobranchus ocellatus.</title>
        <authorList>
            <person name="Maeda T."/>
            <person name="Takahashi S."/>
            <person name="Yoshida T."/>
            <person name="Shimamura S."/>
            <person name="Takaki Y."/>
            <person name="Nagai Y."/>
            <person name="Toyoda A."/>
            <person name="Suzuki Y."/>
            <person name="Arimoto A."/>
            <person name="Ishii H."/>
            <person name="Satoh N."/>
            <person name="Nishiyama T."/>
            <person name="Hasebe M."/>
            <person name="Maruyama T."/>
            <person name="Minagawa J."/>
            <person name="Obokata J."/>
            <person name="Shigenobu S."/>
        </authorList>
    </citation>
    <scope>NUCLEOTIDE SEQUENCE [LARGE SCALE GENOMIC DNA]</scope>
</reference>
<evidence type="ECO:0000256" key="6">
    <source>
        <dbReference type="ARBA" id="ARBA00023170"/>
    </source>
</evidence>
<keyword evidence="11" id="KW-1185">Reference proteome</keyword>
<comment type="caution">
    <text evidence="10">The sequence shown here is derived from an EMBL/GenBank/DDBJ whole genome shotgun (WGS) entry which is preliminary data.</text>
</comment>
<protein>
    <submittedName>
        <fullName evidence="10">Neuropeptides capa receptor</fullName>
    </submittedName>
</protein>
<evidence type="ECO:0000313" key="10">
    <source>
        <dbReference type="EMBL" id="GFR92569.1"/>
    </source>
</evidence>
<organism evidence="10 11">
    <name type="scientific">Elysia marginata</name>
    <dbReference type="NCBI Taxonomy" id="1093978"/>
    <lineage>
        <taxon>Eukaryota</taxon>
        <taxon>Metazoa</taxon>
        <taxon>Spiralia</taxon>
        <taxon>Lophotrochozoa</taxon>
        <taxon>Mollusca</taxon>
        <taxon>Gastropoda</taxon>
        <taxon>Heterobranchia</taxon>
        <taxon>Euthyneura</taxon>
        <taxon>Panpulmonata</taxon>
        <taxon>Sacoglossa</taxon>
        <taxon>Placobranchoidea</taxon>
        <taxon>Plakobranchidae</taxon>
        <taxon>Elysia</taxon>
    </lineage>
</organism>
<dbReference type="SUPFAM" id="SSF81321">
    <property type="entry name" value="Family A G protein-coupled receptor-like"/>
    <property type="match status" value="1"/>
</dbReference>
<dbReference type="PRINTS" id="PR00237">
    <property type="entry name" value="GPCRRHODOPSN"/>
</dbReference>
<keyword evidence="5 8" id="KW-0472">Membrane</keyword>
<keyword evidence="10" id="KW-0527">Neuropeptide</keyword>
<dbReference type="PANTHER" id="PTHR24243">
    <property type="entry name" value="G-PROTEIN COUPLED RECEPTOR"/>
    <property type="match status" value="1"/>
</dbReference>
<evidence type="ECO:0000259" key="9">
    <source>
        <dbReference type="PROSITE" id="PS50262"/>
    </source>
</evidence>
<evidence type="ECO:0000256" key="3">
    <source>
        <dbReference type="ARBA" id="ARBA00022989"/>
    </source>
</evidence>
<gene>
    <name evidence="10" type="ORF">ElyMa_002621600</name>
</gene>
<evidence type="ECO:0000256" key="4">
    <source>
        <dbReference type="ARBA" id="ARBA00023040"/>
    </source>
</evidence>
<evidence type="ECO:0000256" key="7">
    <source>
        <dbReference type="ARBA" id="ARBA00023224"/>
    </source>
</evidence>
<comment type="subcellular location">
    <subcellularLocation>
        <location evidence="1">Membrane</location>
        <topology evidence="1">Multi-pass membrane protein</topology>
    </subcellularLocation>
</comment>
<feature type="transmembrane region" description="Helical" evidence="8">
    <location>
        <begin position="125"/>
        <end position="151"/>
    </location>
</feature>
<dbReference type="PANTHER" id="PTHR24243:SF208">
    <property type="entry name" value="PYROKININ-1 RECEPTOR"/>
    <property type="match status" value="1"/>
</dbReference>
<evidence type="ECO:0000256" key="8">
    <source>
        <dbReference type="SAM" id="Phobius"/>
    </source>
</evidence>
<proteinExistence type="predicted"/>
<evidence type="ECO:0000256" key="1">
    <source>
        <dbReference type="ARBA" id="ARBA00004141"/>
    </source>
</evidence>
<accession>A0AAV4H4B8</accession>
<dbReference type="GO" id="GO:0005886">
    <property type="term" value="C:plasma membrane"/>
    <property type="evidence" value="ECO:0007669"/>
    <property type="project" value="TreeGrafter"/>
</dbReference>
<name>A0AAV4H4B8_9GAST</name>
<dbReference type="PROSITE" id="PS50262">
    <property type="entry name" value="G_PROTEIN_RECEP_F1_2"/>
    <property type="match status" value="1"/>
</dbReference>
<keyword evidence="3 8" id="KW-1133">Transmembrane helix</keyword>
<keyword evidence="2 8" id="KW-0812">Transmembrane</keyword>
<feature type="domain" description="G-protein coupled receptors family 1 profile" evidence="9">
    <location>
        <begin position="104"/>
        <end position="160"/>
    </location>
</feature>